<dbReference type="InterPro" id="IPR017292">
    <property type="entry name" value="Peptidase_S8A_Vpr"/>
</dbReference>
<dbReference type="InterPro" id="IPR034213">
    <property type="entry name" value="S8_Vpr-like"/>
</dbReference>
<dbReference type="CDD" id="cd14254">
    <property type="entry name" value="Dockerin_II"/>
    <property type="match status" value="1"/>
</dbReference>
<name>A0A2B2LNE8_BACCE</name>
<dbReference type="GO" id="GO:0006508">
    <property type="term" value="P:proteolysis"/>
    <property type="evidence" value="ECO:0007669"/>
    <property type="project" value="UniProtKB-KW"/>
</dbReference>
<evidence type="ECO:0000256" key="9">
    <source>
        <dbReference type="PROSITE-ProRule" id="PRU01240"/>
    </source>
</evidence>
<evidence type="ECO:0000256" key="6">
    <source>
        <dbReference type="ARBA" id="ARBA00022801"/>
    </source>
</evidence>
<feature type="active site" description="Charge relay system" evidence="8 9">
    <location>
        <position position="617"/>
    </location>
</feature>
<reference evidence="13 14" key="1">
    <citation type="submission" date="2017-09" db="EMBL/GenBank/DDBJ databases">
        <title>Large-scale bioinformatics analysis of Bacillus genomes uncovers conserved roles of natural products in bacterial physiology.</title>
        <authorList>
            <consortium name="Agbiome Team Llc"/>
            <person name="Bleich R.M."/>
            <person name="Grubbs K.J."/>
            <person name="Santa Maria K.C."/>
            <person name="Allen S.E."/>
            <person name="Farag S."/>
            <person name="Shank E.A."/>
            <person name="Bowers A."/>
        </authorList>
    </citation>
    <scope>NUCLEOTIDE SEQUENCE [LARGE SCALE GENOMIC DNA]</scope>
    <source>
        <strain evidence="13 14">AFS070861</strain>
    </source>
</reference>
<evidence type="ECO:0000256" key="3">
    <source>
        <dbReference type="ARBA" id="ARBA00022525"/>
    </source>
</evidence>
<keyword evidence="5 11" id="KW-0732">Signal</keyword>
<dbReference type="EMBL" id="NVAP01000026">
    <property type="protein sequence ID" value="PFQ46317.1"/>
    <property type="molecule type" value="Genomic_DNA"/>
</dbReference>
<accession>A0A2B2LNE8</accession>
<dbReference type="SUPFAM" id="SSF52743">
    <property type="entry name" value="Subtilisin-like"/>
    <property type="match status" value="1"/>
</dbReference>
<dbReference type="PRINTS" id="PR00723">
    <property type="entry name" value="SUBTILISIN"/>
</dbReference>
<dbReference type="PROSITE" id="PS00138">
    <property type="entry name" value="SUBTILASE_SER"/>
    <property type="match status" value="1"/>
</dbReference>
<dbReference type="InterPro" id="IPR003137">
    <property type="entry name" value="PA_domain"/>
</dbReference>
<dbReference type="Gene3D" id="3.50.30.30">
    <property type="match status" value="1"/>
</dbReference>
<evidence type="ECO:0000256" key="7">
    <source>
        <dbReference type="ARBA" id="ARBA00022825"/>
    </source>
</evidence>
<dbReference type="Pfam" id="PF06280">
    <property type="entry name" value="fn3_5"/>
    <property type="match status" value="1"/>
</dbReference>
<feature type="chain" id="PRO_5011976121" evidence="11">
    <location>
        <begin position="29"/>
        <end position="1408"/>
    </location>
</feature>
<dbReference type="PANTHER" id="PTHR43806">
    <property type="entry name" value="PEPTIDASE S8"/>
    <property type="match status" value="1"/>
</dbReference>
<dbReference type="PANTHER" id="PTHR43806:SF65">
    <property type="entry name" value="SERINE PROTEASE APRX"/>
    <property type="match status" value="1"/>
</dbReference>
<dbReference type="InterPro" id="IPR036439">
    <property type="entry name" value="Dockerin_dom_sf"/>
</dbReference>
<dbReference type="PROSITE" id="PS51766">
    <property type="entry name" value="DOCKERIN"/>
    <property type="match status" value="1"/>
</dbReference>
<dbReference type="InterPro" id="IPR010435">
    <property type="entry name" value="C5a/SBT2-like_Fn3"/>
</dbReference>
<dbReference type="InterPro" id="IPR046450">
    <property type="entry name" value="PA_dom_sf"/>
</dbReference>
<evidence type="ECO:0000256" key="4">
    <source>
        <dbReference type="ARBA" id="ARBA00022670"/>
    </source>
</evidence>
<dbReference type="InterPro" id="IPR050131">
    <property type="entry name" value="Peptidase_S8_subtilisin-like"/>
</dbReference>
<dbReference type="PIRSF" id="PIRSF037844">
    <property type="entry name" value="Vpr-related_protease_prd"/>
    <property type="match status" value="1"/>
</dbReference>
<dbReference type="InterPro" id="IPR023828">
    <property type="entry name" value="Peptidase_S8_Ser-AS"/>
</dbReference>
<dbReference type="InterPro" id="IPR016134">
    <property type="entry name" value="Dockerin_dom"/>
</dbReference>
<evidence type="ECO:0000256" key="10">
    <source>
        <dbReference type="RuleBase" id="RU003355"/>
    </source>
</evidence>
<evidence type="ECO:0000256" key="1">
    <source>
        <dbReference type="ARBA" id="ARBA00011073"/>
    </source>
</evidence>
<proteinExistence type="inferred from homology"/>
<comment type="similarity">
    <text evidence="1 9 10">Belongs to the peptidase S8 family.</text>
</comment>
<feature type="signal peptide" evidence="11">
    <location>
        <begin position="1"/>
        <end position="28"/>
    </location>
</feature>
<comment type="caution">
    <text evidence="13">The sequence shown here is derived from an EMBL/GenBank/DDBJ whole genome shotgun (WGS) entry which is preliminary data.</text>
</comment>
<dbReference type="GO" id="GO:0000272">
    <property type="term" value="P:polysaccharide catabolic process"/>
    <property type="evidence" value="ECO:0007669"/>
    <property type="project" value="InterPro"/>
</dbReference>
<evidence type="ECO:0000313" key="14">
    <source>
        <dbReference type="Proteomes" id="UP000224386"/>
    </source>
</evidence>
<dbReference type="InterPro" id="IPR000209">
    <property type="entry name" value="Peptidase_S8/S53_dom"/>
</dbReference>
<dbReference type="InterPro" id="IPR036852">
    <property type="entry name" value="Peptidase_S8/S53_dom_sf"/>
</dbReference>
<dbReference type="InterPro" id="IPR022398">
    <property type="entry name" value="Peptidase_S8_His-AS"/>
</dbReference>
<dbReference type="GO" id="GO:0016020">
    <property type="term" value="C:membrane"/>
    <property type="evidence" value="ECO:0007669"/>
    <property type="project" value="InterPro"/>
</dbReference>
<dbReference type="PROSITE" id="PS00137">
    <property type="entry name" value="SUBTILASE_HIS"/>
    <property type="match status" value="1"/>
</dbReference>
<dbReference type="Pfam" id="PF05922">
    <property type="entry name" value="Inhibitor_I9"/>
    <property type="match status" value="1"/>
</dbReference>
<dbReference type="Gene3D" id="3.40.50.200">
    <property type="entry name" value="Peptidase S8/S53 domain"/>
    <property type="match status" value="1"/>
</dbReference>
<evidence type="ECO:0000256" key="2">
    <source>
        <dbReference type="ARBA" id="ARBA00022512"/>
    </source>
</evidence>
<dbReference type="InterPro" id="IPR010259">
    <property type="entry name" value="S8pro/Inhibitor_I9"/>
</dbReference>
<dbReference type="CDD" id="cd07474">
    <property type="entry name" value="Peptidases_S8_subtilisin_Vpr-like"/>
    <property type="match status" value="1"/>
</dbReference>
<protein>
    <submittedName>
        <fullName evidence="13">Peptidase S8</fullName>
    </submittedName>
</protein>
<organism evidence="13 14">
    <name type="scientific">Bacillus cereus</name>
    <dbReference type="NCBI Taxonomy" id="1396"/>
    <lineage>
        <taxon>Bacteria</taxon>
        <taxon>Bacillati</taxon>
        <taxon>Bacillota</taxon>
        <taxon>Bacilli</taxon>
        <taxon>Bacillales</taxon>
        <taxon>Bacillaceae</taxon>
        <taxon>Bacillus</taxon>
        <taxon>Bacillus cereus group</taxon>
    </lineage>
</organism>
<evidence type="ECO:0000256" key="11">
    <source>
        <dbReference type="SAM" id="SignalP"/>
    </source>
</evidence>
<gene>
    <name evidence="13" type="ORF">COK05_12270</name>
</gene>
<dbReference type="InterPro" id="IPR023827">
    <property type="entry name" value="Peptidase_S8_Asp-AS"/>
</dbReference>
<keyword evidence="2" id="KW-0134">Cell wall</keyword>
<sequence>MKKKNRFVTGIVTAGVLFSTAIPFNVLAESPINQIESSNAQSILSKLSKEQRRALQTLDANPGFTISPDINTSSSEPVNIIVEFQTAPVKINELKQKEKGLQAAPENIKARIDQEHDEFEKGLKRLYQFSPSVKSGNFQSVQIKRSYKYAINGVAMTLPANTVEELLRIGVVKRIWKDYEVKLNLPKQAQQKAPQKLTDSIPQIGVDKLHSEGITGKGIKVGVLDTGIDYNHPDLKDVYKGYRAKPGEDSSKVDPNSVKGWDFINNDADPMETTYSEWQQSGAPEFDNRGSAFYTSHGTHVAGIVSAQKKNKSDSAVKGVAPDIELYNYRVLGPYGSGDSSGIIAAIDKSISDGMNVINLSLGDDSNNPLDPTSIAVNNAMLSGVVTVVAAGNSGPNPSTLGSPGASPFAITVGASDSSISLPKLSSHAGQLQFPNLILFGKNFTDRIEDFKGQSLPIESVGIGTADEFSKKDVKGKIALVARGTTSFDEKIANAKQAGAKAVIIYNNVDGEIPFYVGESTKYIPAFRLTKEDGEKLKVQIEQGSTSLTFDEINYIQTEGDHLADFSSRGPVTANDDIKPDITAPGVAVLSTVPEYINDPQEGENYDVSYERMQGTSMASPHIAGVAALVLQEHRDYSPFDVKASIMNTADDLKEKYSVYEVGAGRVDAYNAVHTETSFKVLDTTQTVVNDEVIEVPEETGSIAFGKFYQKDGEALEQKRNIKVENHNKKEKKEFKTEISYTPASSTINDATANGVKVSVPETITLDAGKADEIEAKINVPAGVKQGRYEGYIHITNTKNKEETYQIPFSIRVSEPGIENALLSRKAISTDTSKFNPYRESYLHGAFQLNSELETLDLIVKDSKTNKALGFIGTLNTSGLKTDVYYYLDSFFNGNVYPFTNDPAKPIGDEKINLPEGDYTIEFVGYDKAGKARVKGDYVIIDNTPPEVKLTGVKPGIYELNEENYTVEDGKKALWIKGNVYDSNVDYLKGKGLNITQEANGVMYYNYSPYLHKFLPIDANGDFKVGITPDLFRTEGPMNTGVYIFDYATAGPDYPSGVNNYWFVPQGAQYAKASYDKKELYKNDEFTVTLNAKHVKQFVSGQFNVNFLEKNFKFANAKFNPAFEKLLSEKGVTAKVNEPKLEAGSVTVGGAINDKNFAGLDGDFPFIDVTFKVENDEFYAANAQLETPVFVYWKQGESEPNRMRVLQDQTFSVMSLNSLVEGNIKPGAFLNERGYLDEKFDYTKLGVKVYATDSYRHKFEGSLDKYGYFKLNGLPVNKRDYNLYVEVPGHLTSLLTTKLGTEKDGKLLGQYYYARPDENLAGDVNGDKVIDMKDAEIIASNYGKKGLTVKDGDLNKDGIVDEKDIRFVEKNFLKKGPDASKSQTPVEKSKSGTLTDILKKLGLTPKKK</sequence>
<dbReference type="GO" id="GO:0004252">
    <property type="term" value="F:serine-type endopeptidase activity"/>
    <property type="evidence" value="ECO:0007669"/>
    <property type="project" value="UniProtKB-UniRule"/>
</dbReference>
<dbReference type="Pfam" id="PF02225">
    <property type="entry name" value="PA"/>
    <property type="match status" value="1"/>
</dbReference>
<dbReference type="InterPro" id="IPR015500">
    <property type="entry name" value="Peptidase_S8_subtilisin-rel"/>
</dbReference>
<evidence type="ECO:0000256" key="8">
    <source>
        <dbReference type="PIRSR" id="PIRSR615500-1"/>
    </source>
</evidence>
<dbReference type="Proteomes" id="UP000224386">
    <property type="component" value="Unassembled WGS sequence"/>
</dbReference>
<feature type="domain" description="Dockerin" evidence="12">
    <location>
        <begin position="1317"/>
        <end position="1378"/>
    </location>
</feature>
<dbReference type="CDD" id="cd02133">
    <property type="entry name" value="PA_C5a_like"/>
    <property type="match status" value="1"/>
</dbReference>
<dbReference type="CDD" id="cd08547">
    <property type="entry name" value="Type_II_cohesin"/>
    <property type="match status" value="1"/>
</dbReference>
<evidence type="ECO:0000256" key="5">
    <source>
        <dbReference type="ARBA" id="ARBA00022729"/>
    </source>
</evidence>
<dbReference type="PROSITE" id="PS51892">
    <property type="entry name" value="SUBTILASE"/>
    <property type="match status" value="1"/>
</dbReference>
<dbReference type="Pfam" id="PF00082">
    <property type="entry name" value="Peptidase_S8"/>
    <property type="match status" value="1"/>
</dbReference>
<keyword evidence="6 9" id="KW-0378">Hydrolase</keyword>
<feature type="active site" description="Charge relay system" evidence="8 9">
    <location>
        <position position="297"/>
    </location>
</feature>
<dbReference type="RefSeq" id="WP_098612793.1">
    <property type="nucleotide sequence ID" value="NZ_NVAP01000026.1"/>
</dbReference>
<dbReference type="Gene3D" id="2.60.40.4130">
    <property type="match status" value="1"/>
</dbReference>
<keyword evidence="3" id="KW-0964">Secreted</keyword>
<dbReference type="PROSITE" id="PS00136">
    <property type="entry name" value="SUBTILASE_ASP"/>
    <property type="match status" value="1"/>
</dbReference>
<keyword evidence="4 9" id="KW-0645">Protease</keyword>
<keyword evidence="7 9" id="KW-0720">Serine protease</keyword>
<feature type="active site" description="Charge relay system" evidence="8 9">
    <location>
        <position position="225"/>
    </location>
</feature>
<evidence type="ECO:0000313" key="13">
    <source>
        <dbReference type="EMBL" id="PFQ46317.1"/>
    </source>
</evidence>
<evidence type="ECO:0000259" key="12">
    <source>
        <dbReference type="PROSITE" id="PS51766"/>
    </source>
</evidence>
<dbReference type="SUPFAM" id="SSF52025">
    <property type="entry name" value="PA domain"/>
    <property type="match status" value="1"/>
</dbReference>
<dbReference type="SUPFAM" id="SSF63446">
    <property type="entry name" value="Type I dockerin domain"/>
    <property type="match status" value="1"/>
</dbReference>